<keyword evidence="2" id="KW-1185">Reference proteome</keyword>
<proteinExistence type="predicted"/>
<dbReference type="AlphaFoldDB" id="A0A563VZW5"/>
<evidence type="ECO:0000313" key="2">
    <source>
        <dbReference type="Proteomes" id="UP000320055"/>
    </source>
</evidence>
<dbReference type="EMBL" id="CAACVJ010000468">
    <property type="protein sequence ID" value="VEP16960.1"/>
    <property type="molecule type" value="Genomic_DNA"/>
</dbReference>
<gene>
    <name evidence="1" type="ORF">H1P_520001</name>
</gene>
<evidence type="ECO:0000313" key="1">
    <source>
        <dbReference type="EMBL" id="VEP16960.1"/>
    </source>
</evidence>
<sequence>MIPAFAAFCKEGSHQCMSTSEAYTPYAILTRTDNSIAVEIVGKMLRPWLDGVRPERDW</sequence>
<accession>A0A563VZW5</accession>
<protein>
    <submittedName>
        <fullName evidence="1">Uncharacterized protein</fullName>
    </submittedName>
</protein>
<dbReference type="Proteomes" id="UP000320055">
    <property type="component" value="Unassembled WGS sequence"/>
</dbReference>
<organism evidence="1 2">
    <name type="scientific">Hyella patelloides LEGE 07179</name>
    <dbReference type="NCBI Taxonomy" id="945734"/>
    <lineage>
        <taxon>Bacteria</taxon>
        <taxon>Bacillati</taxon>
        <taxon>Cyanobacteriota</taxon>
        <taxon>Cyanophyceae</taxon>
        <taxon>Pleurocapsales</taxon>
        <taxon>Hyellaceae</taxon>
        <taxon>Hyella</taxon>
    </lineage>
</organism>
<reference evidence="1 2" key="1">
    <citation type="submission" date="2019-01" db="EMBL/GenBank/DDBJ databases">
        <authorList>
            <person name="Brito A."/>
        </authorList>
    </citation>
    <scope>NUCLEOTIDE SEQUENCE [LARGE SCALE GENOMIC DNA]</scope>
    <source>
        <strain evidence="1">1</strain>
    </source>
</reference>
<name>A0A563VZW5_9CYAN</name>